<dbReference type="EMBL" id="FMCU01000001">
    <property type="protein sequence ID" value="SCE73691.1"/>
    <property type="molecule type" value="Genomic_DNA"/>
</dbReference>
<dbReference type="STRING" id="121616.GA0070216_101660"/>
<dbReference type="AlphaFoldDB" id="A0A1C4UPX2"/>
<dbReference type="Proteomes" id="UP000198797">
    <property type="component" value="Unassembled WGS sequence"/>
</dbReference>
<gene>
    <name evidence="1" type="ORF">GA0070216_101660</name>
</gene>
<protein>
    <submittedName>
        <fullName evidence="1">Uncharacterized protein</fullName>
    </submittedName>
</protein>
<reference evidence="2" key="1">
    <citation type="submission" date="2016-06" db="EMBL/GenBank/DDBJ databases">
        <authorList>
            <person name="Varghese N."/>
            <person name="Submissions Spin"/>
        </authorList>
    </citation>
    <scope>NUCLEOTIDE SEQUENCE [LARGE SCALE GENOMIC DNA]</scope>
    <source>
        <strain evidence="2">DSM 44100</strain>
    </source>
</reference>
<organism evidence="1 2">
    <name type="scientific">Micromonospora matsumotoense</name>
    <dbReference type="NCBI Taxonomy" id="121616"/>
    <lineage>
        <taxon>Bacteria</taxon>
        <taxon>Bacillati</taxon>
        <taxon>Actinomycetota</taxon>
        <taxon>Actinomycetes</taxon>
        <taxon>Micromonosporales</taxon>
        <taxon>Micromonosporaceae</taxon>
        <taxon>Micromonospora</taxon>
    </lineage>
</organism>
<evidence type="ECO:0000313" key="2">
    <source>
        <dbReference type="Proteomes" id="UP000198797"/>
    </source>
</evidence>
<sequence>MTSGWVSVTVDAGRPGTGTIMLAGPGGDEFPVLRRRG</sequence>
<proteinExistence type="predicted"/>
<accession>A0A1C4UPX2</accession>
<evidence type="ECO:0000313" key="1">
    <source>
        <dbReference type="EMBL" id="SCE73691.1"/>
    </source>
</evidence>
<name>A0A1C4UPX2_9ACTN</name>
<keyword evidence="2" id="KW-1185">Reference proteome</keyword>